<evidence type="ECO:0000313" key="1">
    <source>
        <dbReference type="EMBL" id="RAK58055.1"/>
    </source>
</evidence>
<evidence type="ECO:0000313" key="2">
    <source>
        <dbReference type="Proteomes" id="UP000249725"/>
    </source>
</evidence>
<protein>
    <recommendedName>
        <fullName evidence="3">DUF2188 domain-containing protein</fullName>
    </recommendedName>
</protein>
<proteinExistence type="predicted"/>
<reference evidence="2" key="1">
    <citation type="submission" date="2018-05" db="EMBL/GenBank/DDBJ databases">
        <authorList>
            <person name="Li X."/>
        </authorList>
    </citation>
    <scope>NUCLEOTIDE SEQUENCE [LARGE SCALE GENOMIC DNA]</scope>
    <source>
        <strain evidence="2">YIM 73061</strain>
    </source>
</reference>
<name>A0A328AV25_9CAUL</name>
<dbReference type="EMBL" id="QFYR01000001">
    <property type="protein sequence ID" value="RAK58055.1"/>
    <property type="molecule type" value="Genomic_DNA"/>
</dbReference>
<organism evidence="1 2">
    <name type="scientific">Phenylobacterium deserti</name>
    <dbReference type="NCBI Taxonomy" id="1914756"/>
    <lineage>
        <taxon>Bacteria</taxon>
        <taxon>Pseudomonadati</taxon>
        <taxon>Pseudomonadota</taxon>
        <taxon>Alphaproteobacteria</taxon>
        <taxon>Caulobacterales</taxon>
        <taxon>Caulobacteraceae</taxon>
        <taxon>Phenylobacterium</taxon>
    </lineage>
</organism>
<accession>A0A328AV25</accession>
<sequence length="67" mass="7051">MARTTIRTFTAAQLKGVWSVTQNGAFYGDYQSREQAVAGARAGARAVEERGGAACVLVGEARLVAPH</sequence>
<evidence type="ECO:0008006" key="3">
    <source>
        <dbReference type="Google" id="ProtNLM"/>
    </source>
</evidence>
<comment type="caution">
    <text evidence="1">The sequence shown here is derived from an EMBL/GenBank/DDBJ whole genome shotgun (WGS) entry which is preliminary data.</text>
</comment>
<keyword evidence="2" id="KW-1185">Reference proteome</keyword>
<dbReference type="Proteomes" id="UP000249725">
    <property type="component" value="Unassembled WGS sequence"/>
</dbReference>
<gene>
    <name evidence="1" type="ORF">DJ018_09140</name>
</gene>
<dbReference type="RefSeq" id="WP_111514505.1">
    <property type="nucleotide sequence ID" value="NZ_QFYR01000001.1"/>
</dbReference>
<dbReference type="AlphaFoldDB" id="A0A328AV25"/>